<dbReference type="RefSeq" id="WP_092736078.1">
    <property type="nucleotide sequence ID" value="NZ_FNAS01000004.1"/>
</dbReference>
<gene>
    <name evidence="1" type="ORF">SAMN05421544_10422</name>
</gene>
<sequence length="69" mass="7951">MDSNKLAIKNRIMEILDLFGITGARAAEIMGVKASTFNCKKNDNNPRHWFNQKNLDDLVNFIKREAEKL</sequence>
<keyword evidence="2" id="KW-1185">Reference proteome</keyword>
<dbReference type="Proteomes" id="UP000198517">
    <property type="component" value="Unassembled WGS sequence"/>
</dbReference>
<evidence type="ECO:0000313" key="2">
    <source>
        <dbReference type="Proteomes" id="UP000198517"/>
    </source>
</evidence>
<protein>
    <submittedName>
        <fullName evidence="1">Uncharacterized protein</fullName>
    </submittedName>
</protein>
<accession>A0A1G7AL64</accession>
<dbReference type="STRING" id="1071918.SAMN05421544_10422"/>
<name>A0A1G7AL64_9FLAO</name>
<evidence type="ECO:0000313" key="1">
    <source>
        <dbReference type="EMBL" id="SDE15674.1"/>
    </source>
</evidence>
<reference evidence="1 2" key="1">
    <citation type="submission" date="2016-10" db="EMBL/GenBank/DDBJ databases">
        <authorList>
            <person name="de Groot N.N."/>
        </authorList>
    </citation>
    <scope>NUCLEOTIDE SEQUENCE [LARGE SCALE GENOMIC DNA]</scope>
    <source>
        <strain evidence="1 2">DSM 24015</strain>
    </source>
</reference>
<dbReference type="OrthoDB" id="1366076at2"/>
<organism evidence="1 2">
    <name type="scientific">Riemerella columbipharyngis</name>
    <dbReference type="NCBI Taxonomy" id="1071918"/>
    <lineage>
        <taxon>Bacteria</taxon>
        <taxon>Pseudomonadati</taxon>
        <taxon>Bacteroidota</taxon>
        <taxon>Flavobacteriia</taxon>
        <taxon>Flavobacteriales</taxon>
        <taxon>Weeksellaceae</taxon>
        <taxon>Riemerella</taxon>
    </lineage>
</organism>
<dbReference type="AlphaFoldDB" id="A0A1G7AL64"/>
<dbReference type="EMBL" id="FNAS01000004">
    <property type="protein sequence ID" value="SDE15674.1"/>
    <property type="molecule type" value="Genomic_DNA"/>
</dbReference>
<proteinExistence type="predicted"/>